<dbReference type="InterPro" id="IPR036047">
    <property type="entry name" value="F-box-like_dom_sf"/>
</dbReference>
<reference evidence="3" key="2">
    <citation type="submission" date="2015-08" db="UniProtKB">
        <authorList>
            <consortium name="WormBaseParasite"/>
        </authorList>
    </citation>
    <scope>IDENTIFICATION</scope>
</reference>
<reference evidence="2" key="1">
    <citation type="submission" date="2014-07" db="EMBL/GenBank/DDBJ databases">
        <authorList>
            <person name="Martin A.A"/>
            <person name="De Silva N."/>
        </authorList>
    </citation>
    <scope>NUCLEOTIDE SEQUENCE</scope>
</reference>
<dbReference type="InterPro" id="IPR001810">
    <property type="entry name" value="F-box_dom"/>
</dbReference>
<accession>A0A0K0FGD3</accession>
<dbReference type="Proteomes" id="UP000035680">
    <property type="component" value="Unassembled WGS sequence"/>
</dbReference>
<proteinExistence type="predicted"/>
<evidence type="ECO:0000313" key="3">
    <source>
        <dbReference type="WBParaSite" id="SVE_0793400.1"/>
    </source>
</evidence>
<dbReference type="AlphaFoldDB" id="A0A0K0FGD3"/>
<sequence>MDSDSDEKGTEEESNIFVLSDALLVRILAELSWKDILNVKLVSRSFYNFIHENYHQLTRRNVHIVQTFYWEKDLFNFRIMSGRVIEEDSRVNPPFDYDKYIEKQSDEEVSRIFKMFDMRTLDTFNIPFVDDLDTFGIFNRYFQKGTNIGDLRITKLSEKNFTNFRMFLDKISSIKKLEIEHMCFPLTETKDVYSLLPISSLGTIETFVIFECPETRILSADIVTNFFRDNPNMKCLEVGSMNIEFLRSVFKEYFTMDQTRRMDGKCDFRKISLNLYCGGEFEHLRDILRNDLNKLKNVEEVYERMFPYEHVIFGSVIDCKYCHNDMHVIVKYVALWDDRLCDRKWKYHHADYNDSP</sequence>
<protein>
    <submittedName>
        <fullName evidence="3">F-box domain-containing protein</fullName>
    </submittedName>
</protein>
<evidence type="ECO:0000259" key="1">
    <source>
        <dbReference type="PROSITE" id="PS50181"/>
    </source>
</evidence>
<dbReference type="CDD" id="cd09917">
    <property type="entry name" value="F-box_SF"/>
    <property type="match status" value="1"/>
</dbReference>
<feature type="domain" description="F-box" evidence="1">
    <location>
        <begin position="13"/>
        <end position="57"/>
    </location>
</feature>
<keyword evidence="2" id="KW-1185">Reference proteome</keyword>
<dbReference type="WBParaSite" id="SVE_0793400.1">
    <property type="protein sequence ID" value="SVE_0793400.1"/>
    <property type="gene ID" value="SVE_0793400"/>
</dbReference>
<dbReference type="SMART" id="SM00256">
    <property type="entry name" value="FBOX"/>
    <property type="match status" value="1"/>
</dbReference>
<organism evidence="2 3">
    <name type="scientific">Strongyloides venezuelensis</name>
    <name type="common">Threadworm</name>
    <dbReference type="NCBI Taxonomy" id="75913"/>
    <lineage>
        <taxon>Eukaryota</taxon>
        <taxon>Metazoa</taxon>
        <taxon>Ecdysozoa</taxon>
        <taxon>Nematoda</taxon>
        <taxon>Chromadorea</taxon>
        <taxon>Rhabditida</taxon>
        <taxon>Tylenchina</taxon>
        <taxon>Panagrolaimomorpha</taxon>
        <taxon>Strongyloidoidea</taxon>
        <taxon>Strongyloididae</taxon>
        <taxon>Strongyloides</taxon>
    </lineage>
</organism>
<dbReference type="PROSITE" id="PS50181">
    <property type="entry name" value="FBOX"/>
    <property type="match status" value="1"/>
</dbReference>
<dbReference type="SUPFAM" id="SSF81383">
    <property type="entry name" value="F-box domain"/>
    <property type="match status" value="1"/>
</dbReference>
<evidence type="ECO:0000313" key="2">
    <source>
        <dbReference type="Proteomes" id="UP000035680"/>
    </source>
</evidence>
<name>A0A0K0FGD3_STRVS</name>